<gene>
    <name evidence="2" type="ORF">SAMN05443431_104226</name>
</gene>
<evidence type="ECO:0000313" key="2">
    <source>
        <dbReference type="EMBL" id="SFJ11415.1"/>
    </source>
</evidence>
<keyword evidence="3" id="KW-1185">Reference proteome</keyword>
<evidence type="ECO:0000313" key="3">
    <source>
        <dbReference type="Proteomes" id="UP000199559"/>
    </source>
</evidence>
<keyword evidence="1" id="KW-0732">Signal</keyword>
<dbReference type="Proteomes" id="UP000199559">
    <property type="component" value="Unassembled WGS sequence"/>
</dbReference>
<feature type="signal peptide" evidence="1">
    <location>
        <begin position="1"/>
        <end position="23"/>
    </location>
</feature>
<evidence type="ECO:0000256" key="1">
    <source>
        <dbReference type="SAM" id="SignalP"/>
    </source>
</evidence>
<name>A0A1I3NQ64_9FLAO</name>
<dbReference type="AlphaFoldDB" id="A0A1I3NQ64"/>
<dbReference type="InterPro" id="IPR032331">
    <property type="entry name" value="DUF4856"/>
</dbReference>
<protein>
    <recommendedName>
        <fullName evidence="4">DUF4856 domain-containing protein</fullName>
    </recommendedName>
</protein>
<reference evidence="3" key="1">
    <citation type="submission" date="2016-10" db="EMBL/GenBank/DDBJ databases">
        <authorList>
            <person name="Varghese N."/>
            <person name="Submissions S."/>
        </authorList>
    </citation>
    <scope>NUCLEOTIDE SEQUENCE [LARGE SCALE GENOMIC DNA]</scope>
    <source>
        <strain evidence="3">DSM 28881</strain>
    </source>
</reference>
<dbReference type="Pfam" id="PF16148">
    <property type="entry name" value="DUF4856"/>
    <property type="match status" value="1"/>
</dbReference>
<dbReference type="RefSeq" id="WP_090839408.1">
    <property type="nucleotide sequence ID" value="NZ_FORM01000004.1"/>
</dbReference>
<dbReference type="STRING" id="1144750.SAMN05443431_104226"/>
<sequence length="402" mass="43052">MKKFAFGLAALATLALTSCSSDDDGGSTVIIDSVTAPDTYVFERDAASTVSFGGQTTRIQMAQEIVSGLVNTSNTELVLDNMFAHVADANDFTDADLNASDKSVRSKVAASTDYFAANTTDANTIKSTMDGYIQSQVNDVFPNWATTATSGVAGQIQQAGGGSIRYVNAKGLEYNQAFAKSLIGALMVDQILNNYLSTAVLDAGDNVANNDADVLDGTNSYTTMEHKWDEAYGYLYGNEDNPAVPVYEADKFLSEYVAKVDGDSDFSGIAMDIYKAFKLGRAAIVAKNYDVRDAQAEIIKAKISEVIAVRGIYYLQQGKANLGTDMASAFHALSEAYGFIYSLQFTRKPGTTQPYLTKTEVEALTSQLMTGNGFWDVTPATLDAISDTISAEFDFTTVQAGS</sequence>
<proteinExistence type="predicted"/>
<dbReference type="PROSITE" id="PS51257">
    <property type="entry name" value="PROKAR_LIPOPROTEIN"/>
    <property type="match status" value="1"/>
</dbReference>
<evidence type="ECO:0008006" key="4">
    <source>
        <dbReference type="Google" id="ProtNLM"/>
    </source>
</evidence>
<feature type="chain" id="PRO_5011521351" description="DUF4856 domain-containing protein" evidence="1">
    <location>
        <begin position="24"/>
        <end position="402"/>
    </location>
</feature>
<organism evidence="2 3">
    <name type="scientific">Olleya namhaensis</name>
    <dbReference type="NCBI Taxonomy" id="1144750"/>
    <lineage>
        <taxon>Bacteria</taxon>
        <taxon>Pseudomonadati</taxon>
        <taxon>Bacteroidota</taxon>
        <taxon>Flavobacteriia</taxon>
        <taxon>Flavobacteriales</taxon>
        <taxon>Flavobacteriaceae</taxon>
    </lineage>
</organism>
<dbReference type="EMBL" id="FORM01000004">
    <property type="protein sequence ID" value="SFJ11415.1"/>
    <property type="molecule type" value="Genomic_DNA"/>
</dbReference>
<accession>A0A1I3NQ64</accession>